<organism evidence="1 2">
    <name type="scientific">Persea americana</name>
    <name type="common">Avocado</name>
    <dbReference type="NCBI Taxonomy" id="3435"/>
    <lineage>
        <taxon>Eukaryota</taxon>
        <taxon>Viridiplantae</taxon>
        <taxon>Streptophyta</taxon>
        <taxon>Embryophyta</taxon>
        <taxon>Tracheophyta</taxon>
        <taxon>Spermatophyta</taxon>
        <taxon>Magnoliopsida</taxon>
        <taxon>Magnoliidae</taxon>
        <taxon>Laurales</taxon>
        <taxon>Lauraceae</taxon>
        <taxon>Persea</taxon>
    </lineage>
</organism>
<dbReference type="EMBL" id="CM056818">
    <property type="protein sequence ID" value="KAJ8622568.1"/>
    <property type="molecule type" value="Genomic_DNA"/>
</dbReference>
<evidence type="ECO:0000313" key="2">
    <source>
        <dbReference type="Proteomes" id="UP001234297"/>
    </source>
</evidence>
<name>A0ACC2KN49_PERAE</name>
<reference evidence="1 2" key="1">
    <citation type="journal article" date="2022" name="Hortic Res">
        <title>A haplotype resolved chromosomal level avocado genome allows analysis of novel avocado genes.</title>
        <authorList>
            <person name="Nath O."/>
            <person name="Fletcher S.J."/>
            <person name="Hayward A."/>
            <person name="Shaw L.M."/>
            <person name="Masouleh A.K."/>
            <person name="Furtado A."/>
            <person name="Henry R.J."/>
            <person name="Mitter N."/>
        </authorList>
    </citation>
    <scope>NUCLEOTIDE SEQUENCE [LARGE SCALE GENOMIC DNA]</scope>
    <source>
        <strain evidence="2">cv. Hass</strain>
    </source>
</reference>
<evidence type="ECO:0000313" key="1">
    <source>
        <dbReference type="EMBL" id="KAJ8622568.1"/>
    </source>
</evidence>
<accession>A0ACC2KN49</accession>
<comment type="caution">
    <text evidence="1">The sequence shown here is derived from an EMBL/GenBank/DDBJ whole genome shotgun (WGS) entry which is preliminary data.</text>
</comment>
<keyword evidence="2" id="KW-1185">Reference proteome</keyword>
<protein>
    <submittedName>
        <fullName evidence="1">Uncharacterized protein</fullName>
    </submittedName>
</protein>
<sequence>METCRGFGFGWVRHVQDRSDGSYWTPATASLPLRPWCSQQRHATASSGVLSPVRNEPSLLHRSPTDLKPVPLFPVTRVRILCFLLQRNGETESSLLFWRHAVAAATTSPSMWCPDEASSARPDQIYKPTSSEFLLFFDHDHRRENERKGERERK</sequence>
<proteinExistence type="predicted"/>
<dbReference type="Proteomes" id="UP001234297">
    <property type="component" value="Chromosome 10"/>
</dbReference>
<gene>
    <name evidence="1" type="ORF">MRB53_031097</name>
</gene>